<organism evidence="2 3">
    <name type="scientific">Fontimonas thermophila</name>
    <dbReference type="NCBI Taxonomy" id="1076937"/>
    <lineage>
        <taxon>Bacteria</taxon>
        <taxon>Pseudomonadati</taxon>
        <taxon>Pseudomonadota</taxon>
        <taxon>Gammaproteobacteria</taxon>
        <taxon>Nevskiales</taxon>
        <taxon>Nevskiaceae</taxon>
        <taxon>Fontimonas</taxon>
    </lineage>
</organism>
<reference evidence="2 3" key="1">
    <citation type="submission" date="2016-10" db="EMBL/GenBank/DDBJ databases">
        <authorList>
            <person name="de Groot N.N."/>
        </authorList>
    </citation>
    <scope>NUCLEOTIDE SEQUENCE [LARGE SCALE GENOMIC DNA]</scope>
    <source>
        <strain evidence="2 3">DSM 23609</strain>
    </source>
</reference>
<keyword evidence="1" id="KW-0732">Signal</keyword>
<dbReference type="Pfam" id="PF06980">
    <property type="entry name" value="DUF1302"/>
    <property type="match status" value="1"/>
</dbReference>
<keyword evidence="3" id="KW-1185">Reference proteome</keyword>
<dbReference type="AlphaFoldDB" id="A0A1I2JWE0"/>
<feature type="chain" id="PRO_5011693008" evidence="1">
    <location>
        <begin position="27"/>
        <end position="93"/>
    </location>
</feature>
<dbReference type="RefSeq" id="WP_091534677.1">
    <property type="nucleotide sequence ID" value="NZ_FOOC01000010.1"/>
</dbReference>
<dbReference type="Proteomes" id="UP000199771">
    <property type="component" value="Unassembled WGS sequence"/>
</dbReference>
<dbReference type="EMBL" id="FOOC01000010">
    <property type="protein sequence ID" value="SFF58509.1"/>
    <property type="molecule type" value="Genomic_DNA"/>
</dbReference>
<feature type="signal peptide" evidence="1">
    <location>
        <begin position="1"/>
        <end position="26"/>
    </location>
</feature>
<sequence length="93" mass="9847">MFKLANGHRAAGIAVLCALQASLAHAISFSLPWGDGEAIEGVLNSTIVIGAAMRTQDRHTDYLGKANSTPTSAAVSIRPARVCFAIRAIRRSR</sequence>
<name>A0A1I2JWE0_9GAMM</name>
<protein>
    <submittedName>
        <fullName evidence="2">Uncharacterized protein</fullName>
    </submittedName>
</protein>
<gene>
    <name evidence="2" type="ORF">SAMN04488120_11070</name>
</gene>
<evidence type="ECO:0000256" key="1">
    <source>
        <dbReference type="SAM" id="SignalP"/>
    </source>
</evidence>
<evidence type="ECO:0000313" key="2">
    <source>
        <dbReference type="EMBL" id="SFF58509.1"/>
    </source>
</evidence>
<evidence type="ECO:0000313" key="3">
    <source>
        <dbReference type="Proteomes" id="UP000199771"/>
    </source>
</evidence>
<dbReference type="STRING" id="1076937.SAMN04488120_11070"/>
<dbReference type="InterPro" id="IPR010727">
    <property type="entry name" value="DUF1302"/>
</dbReference>
<accession>A0A1I2JWE0</accession>
<proteinExistence type="predicted"/>